<dbReference type="AlphaFoldDB" id="A0A7U9XVI2"/>
<keyword evidence="2" id="KW-1185">Reference proteome</keyword>
<evidence type="ECO:0000313" key="1">
    <source>
        <dbReference type="EMBL" id="BCR35475.1"/>
    </source>
</evidence>
<evidence type="ECO:0000313" key="2">
    <source>
        <dbReference type="Proteomes" id="UP000620133"/>
    </source>
</evidence>
<evidence type="ECO:0008006" key="3">
    <source>
        <dbReference type="Google" id="ProtNLM"/>
    </source>
</evidence>
<reference evidence="1" key="1">
    <citation type="submission" date="2021-01" db="EMBL/GenBank/DDBJ databases">
        <title>Draft genome sequence of Acholeplasmataceae bacterium strain Mahy22.</title>
        <authorList>
            <person name="Watanabe M."/>
            <person name="Kojima H."/>
            <person name="Fukui M."/>
        </authorList>
    </citation>
    <scope>NUCLEOTIDE SEQUENCE</scope>
    <source>
        <strain evidence="1">Mahy22</strain>
    </source>
</reference>
<sequence length="320" mass="36719">MRKESYINELKEILQNYEVNQSDIDDVILDYSQMYDDALDRGLTDDEVYQLLGNPDHVISELRDTLTIKRKKQYRNKFIALTPFIAVILFMVIGLSSNVYHPTWLVFLIIPMSAIILNTGKKEKLIALSPFLALIFFITVGTYTKVWIPTWLIFLIIPLLGMFEIKNGLQKILSIGSLLIAVAFYLYMGYMQDNFNLGALGFILPIIVGIVYGNITVEFFNWKDLSKRKNGLALLSVIILSTLTFVLLGIFANGWAYAWMAFLFIPMASIYLFDNSRKLTPFMPFIAVIIFFSLGYFFHLFEISWIAFLLIPMVAVIENA</sequence>
<dbReference type="RefSeq" id="WP_176240035.1">
    <property type="nucleotide sequence ID" value="NZ_AP024412.1"/>
</dbReference>
<dbReference type="Proteomes" id="UP000620133">
    <property type="component" value="Chromosome"/>
</dbReference>
<gene>
    <name evidence="1" type="ORF">MPAN_003680</name>
</gene>
<name>A0A7U9XVI2_9MOLU</name>
<organism evidence="1 2">
    <name type="scientific">Mariniplasma anaerobium</name>
    <dbReference type="NCBI Taxonomy" id="2735436"/>
    <lineage>
        <taxon>Bacteria</taxon>
        <taxon>Bacillati</taxon>
        <taxon>Mycoplasmatota</taxon>
        <taxon>Mollicutes</taxon>
        <taxon>Acholeplasmatales</taxon>
        <taxon>Acholeplasmataceae</taxon>
        <taxon>Mariniplasma</taxon>
    </lineage>
</organism>
<accession>A0A7U9XVI2</accession>
<dbReference type="KEGG" id="manr:MPAN_003680"/>
<dbReference type="EMBL" id="AP024412">
    <property type="protein sequence ID" value="BCR35475.1"/>
    <property type="molecule type" value="Genomic_DNA"/>
</dbReference>
<protein>
    <recommendedName>
        <fullName evidence="3">DUF1700 domain-containing protein</fullName>
    </recommendedName>
</protein>
<proteinExistence type="predicted"/>